<feature type="region of interest" description="Disordered" evidence="1">
    <location>
        <begin position="179"/>
        <end position="205"/>
    </location>
</feature>
<keyword evidence="3" id="KW-1185">Reference proteome</keyword>
<dbReference type="Proteomes" id="UP000008311">
    <property type="component" value="Unassembled WGS sequence"/>
</dbReference>
<accession>B9S348</accession>
<name>B9S348_RICCO</name>
<dbReference type="AlphaFoldDB" id="B9S348"/>
<evidence type="ECO:0000256" key="1">
    <source>
        <dbReference type="SAM" id="MobiDB-lite"/>
    </source>
</evidence>
<organism evidence="2 3">
    <name type="scientific">Ricinus communis</name>
    <name type="common">Castor bean</name>
    <dbReference type="NCBI Taxonomy" id="3988"/>
    <lineage>
        <taxon>Eukaryota</taxon>
        <taxon>Viridiplantae</taxon>
        <taxon>Streptophyta</taxon>
        <taxon>Embryophyta</taxon>
        <taxon>Tracheophyta</taxon>
        <taxon>Spermatophyta</taxon>
        <taxon>Magnoliopsida</taxon>
        <taxon>eudicotyledons</taxon>
        <taxon>Gunneridae</taxon>
        <taxon>Pentapetalae</taxon>
        <taxon>rosids</taxon>
        <taxon>fabids</taxon>
        <taxon>Malpighiales</taxon>
        <taxon>Euphorbiaceae</taxon>
        <taxon>Acalyphoideae</taxon>
        <taxon>Acalypheae</taxon>
        <taxon>Ricinus</taxon>
    </lineage>
</organism>
<dbReference type="EMBL" id="EQ973856">
    <property type="protein sequence ID" value="EEF41972.1"/>
    <property type="molecule type" value="Genomic_DNA"/>
</dbReference>
<protein>
    <submittedName>
        <fullName evidence="2">Uncharacterized protein</fullName>
    </submittedName>
</protein>
<dbReference type="InParanoid" id="B9S348"/>
<evidence type="ECO:0000313" key="3">
    <source>
        <dbReference type="Proteomes" id="UP000008311"/>
    </source>
</evidence>
<reference evidence="3" key="1">
    <citation type="journal article" date="2010" name="Nat. Biotechnol.">
        <title>Draft genome sequence of the oilseed species Ricinus communis.</title>
        <authorList>
            <person name="Chan A.P."/>
            <person name="Crabtree J."/>
            <person name="Zhao Q."/>
            <person name="Lorenzi H."/>
            <person name="Orvis J."/>
            <person name="Puiu D."/>
            <person name="Melake-Berhan A."/>
            <person name="Jones K.M."/>
            <person name="Redman J."/>
            <person name="Chen G."/>
            <person name="Cahoon E.B."/>
            <person name="Gedil M."/>
            <person name="Stanke M."/>
            <person name="Haas B.J."/>
            <person name="Wortman J.R."/>
            <person name="Fraser-Liggett C.M."/>
            <person name="Ravel J."/>
            <person name="Rabinowicz P.D."/>
        </authorList>
    </citation>
    <scope>NUCLEOTIDE SEQUENCE [LARGE SCALE GENOMIC DNA]</scope>
    <source>
        <strain evidence="3">cv. Hale</strain>
    </source>
</reference>
<evidence type="ECO:0000313" key="2">
    <source>
        <dbReference type="EMBL" id="EEF41972.1"/>
    </source>
</evidence>
<gene>
    <name evidence="2" type="ORF">RCOM_1397640</name>
</gene>
<proteinExistence type="predicted"/>
<sequence>MTIESPFHSNKLNTQPFNTFHVFQNKLLKGWQLPHGRIVDLHAKTLILSKIYCKITHYIMHLPCYVFKILKETTANEISKVLFTICLHLIFVEVVRDNLEPSTFQSTELFLSCNPRGRWRNMRNIVSLLKANHNSSTITRLNKFELPKSLPMFLATISLRVVTKILLPGKPPNRECPNCSHLSGPSSHISSSTSRNQKSLSSNSSLNLGQNSLQFTKSFGITRKRFKDCLANCH</sequence>
<feature type="compositionally biased region" description="Low complexity" evidence="1">
    <location>
        <begin position="180"/>
        <end position="205"/>
    </location>
</feature>